<feature type="compositionally biased region" description="Polar residues" evidence="1">
    <location>
        <begin position="177"/>
        <end position="186"/>
    </location>
</feature>
<feature type="compositionally biased region" description="Basic residues" evidence="1">
    <location>
        <begin position="188"/>
        <end position="200"/>
    </location>
</feature>
<evidence type="ECO:0000313" key="3">
    <source>
        <dbReference type="Proteomes" id="UP000296049"/>
    </source>
</evidence>
<protein>
    <submittedName>
        <fullName evidence="2">Uncharacterized protein</fullName>
    </submittedName>
</protein>
<evidence type="ECO:0000313" key="2">
    <source>
        <dbReference type="EMBL" id="EOB05886.1"/>
    </source>
</evidence>
<reference evidence="3" key="1">
    <citation type="journal article" date="2013" name="Nat. Genet.">
        <title>The duck genome and transcriptome provide insight into an avian influenza virus reservoir species.</title>
        <authorList>
            <person name="Huang Y."/>
            <person name="Li Y."/>
            <person name="Burt D.W."/>
            <person name="Chen H."/>
            <person name="Zhang Y."/>
            <person name="Qian W."/>
            <person name="Kim H."/>
            <person name="Gan S."/>
            <person name="Zhao Y."/>
            <person name="Li J."/>
            <person name="Yi K."/>
            <person name="Feng H."/>
            <person name="Zhu P."/>
            <person name="Li B."/>
            <person name="Liu Q."/>
            <person name="Fairley S."/>
            <person name="Magor K.E."/>
            <person name="Du Z."/>
            <person name="Hu X."/>
            <person name="Goodman L."/>
            <person name="Tafer H."/>
            <person name="Vignal A."/>
            <person name="Lee T."/>
            <person name="Kim K.W."/>
            <person name="Sheng Z."/>
            <person name="An Y."/>
            <person name="Searle S."/>
            <person name="Herrero J."/>
            <person name="Groenen M.A."/>
            <person name="Crooijmans R.P."/>
            <person name="Faraut T."/>
            <person name="Cai Q."/>
            <person name="Webster R.G."/>
            <person name="Aldridge J.R."/>
            <person name="Warren W.C."/>
            <person name="Bartschat S."/>
            <person name="Kehr S."/>
            <person name="Marz M."/>
            <person name="Stadler P.F."/>
            <person name="Smith J."/>
            <person name="Kraus R.H."/>
            <person name="Zhao Y."/>
            <person name="Ren L."/>
            <person name="Fei J."/>
            <person name="Morisson M."/>
            <person name="Kaiser P."/>
            <person name="Griffin D.K."/>
            <person name="Rao M."/>
            <person name="Pitel F."/>
            <person name="Wang J."/>
            <person name="Li N."/>
        </authorList>
    </citation>
    <scope>NUCLEOTIDE SEQUENCE [LARGE SCALE GENOMIC DNA]</scope>
</reference>
<feature type="region of interest" description="Disordered" evidence="1">
    <location>
        <begin position="72"/>
        <end position="94"/>
    </location>
</feature>
<accession>R0K6X1</accession>
<organism evidence="2 3">
    <name type="scientific">Anas platyrhynchos</name>
    <name type="common">Mallard</name>
    <name type="synonym">Anas boschas</name>
    <dbReference type="NCBI Taxonomy" id="8839"/>
    <lineage>
        <taxon>Eukaryota</taxon>
        <taxon>Metazoa</taxon>
        <taxon>Chordata</taxon>
        <taxon>Craniata</taxon>
        <taxon>Vertebrata</taxon>
        <taxon>Euteleostomi</taxon>
        <taxon>Archelosauria</taxon>
        <taxon>Archosauria</taxon>
        <taxon>Dinosauria</taxon>
        <taxon>Saurischia</taxon>
        <taxon>Theropoda</taxon>
        <taxon>Coelurosauria</taxon>
        <taxon>Aves</taxon>
        <taxon>Neognathae</taxon>
        <taxon>Galloanserae</taxon>
        <taxon>Anseriformes</taxon>
        <taxon>Anatidae</taxon>
        <taxon>Anatinae</taxon>
        <taxon>Anas</taxon>
    </lineage>
</organism>
<dbReference type="Proteomes" id="UP000296049">
    <property type="component" value="Unassembled WGS sequence"/>
</dbReference>
<name>R0K6X1_ANAPL</name>
<gene>
    <name evidence="2" type="ORF">Anapl_07546</name>
</gene>
<dbReference type="EMBL" id="KB742655">
    <property type="protein sequence ID" value="EOB05886.1"/>
    <property type="molecule type" value="Genomic_DNA"/>
</dbReference>
<proteinExistence type="predicted"/>
<feature type="compositionally biased region" description="Polar residues" evidence="1">
    <location>
        <begin position="203"/>
        <end position="217"/>
    </location>
</feature>
<keyword evidence="3" id="KW-1185">Reference proteome</keyword>
<feature type="region of interest" description="Disordered" evidence="1">
    <location>
        <begin position="151"/>
        <end position="223"/>
    </location>
</feature>
<sequence>MAIKGLLFETPTASEEAEDTIETLSSFPEDPARGERVMVERYMQSEIKLSHQPKAAKSPGAQIGCIPERRNQCSVHGNRKDPRASSKGLGVSEQSKAEAPAVLLHLQVPASYERDSEHVRTCVPAGSSNNHSTVAAAARAPCLLEGVHQGHTQLSSTAGKARQGPPQSACGQREANKNLQMENGTTLRWRRMCHQGRHRGSGSAVTHSGVSPGSTQGPFAPGDNAELEGGWLTASAGVRHRGLPAGKRCFPSPRGSFDQKKSSLQQLPNCLKGSSEAPSVLVLQAPLAISSGHSSNDLTGILQGPNLCFCHQYSLTASRLACRIQVEKSQSSGSH</sequence>
<evidence type="ECO:0000256" key="1">
    <source>
        <dbReference type="SAM" id="MobiDB-lite"/>
    </source>
</evidence>
<dbReference type="AlphaFoldDB" id="R0K6X1"/>